<keyword evidence="3" id="KW-1185">Reference proteome</keyword>
<dbReference type="AlphaFoldDB" id="A0A9P7EUI8"/>
<evidence type="ECO:0000313" key="3">
    <source>
        <dbReference type="Proteomes" id="UP000823399"/>
    </source>
</evidence>
<evidence type="ECO:0000313" key="2">
    <source>
        <dbReference type="EMBL" id="KAG2090007.1"/>
    </source>
</evidence>
<dbReference type="Pfam" id="PF18759">
    <property type="entry name" value="Plavaka"/>
    <property type="match status" value="1"/>
</dbReference>
<protein>
    <recommendedName>
        <fullName evidence="1">DUF6830 domain-containing protein</fullName>
    </recommendedName>
</protein>
<dbReference type="OrthoDB" id="3232986at2759"/>
<dbReference type="InterPro" id="IPR049233">
    <property type="entry name" value="DUF6830"/>
</dbReference>
<sequence>MGCKRHYKYQPLTSYLQRINKLQSASQILLESGQHMTTSTATTRTPSPVHHDDFLMDFEVEGQDHSNVYYEGIVPVNLENDLPGSIEESWGDQVSEKPYVEHFEGAAKVYQCGQTFQDRFNMDPYSHYRKDNLYYPFASLQDWELGKFLLCSSLSMAAIDQFLGLELIKSLPLSFFTAKELHGRAELLPSVPKWQYCIISTTHPTKQPVCLYWHDPLDCIKSLFSHLHFSNEIDFTPTRVYNMMEPWSMQSQLPEGATLLGVILSSDKTNITNMTGGRVAHPLLISLANIKMATRNKASSHAFLLTALLPIAEFLHPVKWLQSVLEARLVHQCLDVILEPLKQAACIRRMMSDPLASIECDPQDVEAYFTACAPFHLSGVAHPPCFLTPEALHHWHPVGAQELDFHFFDVTGRAQRDLQHYIVALIADAAPPGIVIAVRALMDFWYLSQATILNTLQEFHDHKQDIIACGAHLGAKSKNVLDNWHIPKLDIRQVGSLLQWSANTTEHAHITLIKDPADSTNNNNIDAQICRFQTTTSLIAQLSQSSSSLVMDNGSGSDDKDADVDEADPQAAVTDHLWGSKRPVTNFFKKAKQVFSNIKATRPLRTFVVGSTAIHLNFDPSLRRIPVDVFAEIFSLPDLRGALADYVQWEGHNRTSQSFHKLEEQRRAAPNASLPFNDLMVWFKVWVQQASYYNQSATPPALTINASPLSTTKKYGHYDAAIFAVDDTEVEQWPVSGLKGHTVVEVRLIMQPLPPRGKTIPWAGRLLTYVQCLDVVTQRRGSVLERTMQMHVLKCAMRSAGVPFGDILPLDQLRSFAHIVPWFGHIADVHLTAQNSAHSACVFFLNKYIDKEFYYAISNSY</sequence>
<proteinExistence type="predicted"/>
<dbReference type="RefSeq" id="XP_041286066.1">
    <property type="nucleotide sequence ID" value="XM_041440054.1"/>
</dbReference>
<dbReference type="InterPro" id="IPR041078">
    <property type="entry name" value="Plavaka"/>
</dbReference>
<dbReference type="Pfam" id="PF20722">
    <property type="entry name" value="DUF6830"/>
    <property type="match status" value="1"/>
</dbReference>
<dbReference type="Proteomes" id="UP000823399">
    <property type="component" value="Unassembled WGS sequence"/>
</dbReference>
<organism evidence="2 3">
    <name type="scientific">Suillus discolor</name>
    <dbReference type="NCBI Taxonomy" id="1912936"/>
    <lineage>
        <taxon>Eukaryota</taxon>
        <taxon>Fungi</taxon>
        <taxon>Dikarya</taxon>
        <taxon>Basidiomycota</taxon>
        <taxon>Agaricomycotina</taxon>
        <taxon>Agaricomycetes</taxon>
        <taxon>Agaricomycetidae</taxon>
        <taxon>Boletales</taxon>
        <taxon>Suillineae</taxon>
        <taxon>Suillaceae</taxon>
        <taxon>Suillus</taxon>
    </lineage>
</organism>
<dbReference type="EMBL" id="JABBWM010000107">
    <property type="protein sequence ID" value="KAG2090007.1"/>
    <property type="molecule type" value="Genomic_DNA"/>
</dbReference>
<comment type="caution">
    <text evidence="2">The sequence shown here is derived from an EMBL/GenBank/DDBJ whole genome shotgun (WGS) entry which is preliminary data.</text>
</comment>
<name>A0A9P7EUI8_9AGAM</name>
<accession>A0A9P7EUI8</accession>
<evidence type="ECO:0000259" key="1">
    <source>
        <dbReference type="Pfam" id="PF20722"/>
    </source>
</evidence>
<gene>
    <name evidence="2" type="ORF">F5147DRAFT_748281</name>
</gene>
<feature type="domain" description="DUF6830" evidence="1">
    <location>
        <begin position="586"/>
        <end position="745"/>
    </location>
</feature>
<reference evidence="2" key="1">
    <citation type="journal article" date="2020" name="New Phytol.">
        <title>Comparative genomics reveals dynamic genome evolution in host specialist ectomycorrhizal fungi.</title>
        <authorList>
            <person name="Lofgren L.A."/>
            <person name="Nguyen N.H."/>
            <person name="Vilgalys R."/>
            <person name="Ruytinx J."/>
            <person name="Liao H.L."/>
            <person name="Branco S."/>
            <person name="Kuo A."/>
            <person name="LaButti K."/>
            <person name="Lipzen A."/>
            <person name="Andreopoulos W."/>
            <person name="Pangilinan J."/>
            <person name="Riley R."/>
            <person name="Hundley H."/>
            <person name="Na H."/>
            <person name="Barry K."/>
            <person name="Grigoriev I.V."/>
            <person name="Stajich J.E."/>
            <person name="Kennedy P.G."/>
        </authorList>
    </citation>
    <scope>NUCLEOTIDE SEQUENCE</scope>
    <source>
        <strain evidence="2">FC423</strain>
    </source>
</reference>
<dbReference type="GeneID" id="64702313"/>